<dbReference type="RefSeq" id="WP_072987260.1">
    <property type="nucleotide sequence ID" value="NZ_FQZB01000009.1"/>
</dbReference>
<evidence type="ECO:0000313" key="2">
    <source>
        <dbReference type="Proteomes" id="UP000184310"/>
    </source>
</evidence>
<name>A0A1M6KLN3_9CLOT</name>
<accession>A0A1M6KLN3</accession>
<dbReference type="Proteomes" id="UP000184310">
    <property type="component" value="Unassembled WGS sequence"/>
</dbReference>
<dbReference type="AlphaFoldDB" id="A0A1M6KLN3"/>
<sequence>MKIKRIFILISVSLTLLLIQGIFYNEIMFKTKKLEINKTEKANIDTKKEIININDAYKILNNLGVQKCDLKKEGQVWMTKVNLSGNDENIMNILAKIGQNDEVKVKNYTITFKDTIYSLDLDIVLEI</sequence>
<proteinExistence type="predicted"/>
<dbReference type="STRING" id="1121302.SAMN02745163_02233"/>
<organism evidence="1 2">
    <name type="scientific">Clostridium cavendishii DSM 21758</name>
    <dbReference type="NCBI Taxonomy" id="1121302"/>
    <lineage>
        <taxon>Bacteria</taxon>
        <taxon>Bacillati</taxon>
        <taxon>Bacillota</taxon>
        <taxon>Clostridia</taxon>
        <taxon>Eubacteriales</taxon>
        <taxon>Clostridiaceae</taxon>
        <taxon>Clostridium</taxon>
    </lineage>
</organism>
<keyword evidence="2" id="KW-1185">Reference proteome</keyword>
<dbReference type="EMBL" id="FQZB01000009">
    <property type="protein sequence ID" value="SHJ59888.1"/>
    <property type="molecule type" value="Genomic_DNA"/>
</dbReference>
<reference evidence="1 2" key="1">
    <citation type="submission" date="2016-11" db="EMBL/GenBank/DDBJ databases">
        <authorList>
            <person name="Jaros S."/>
            <person name="Januszkiewicz K."/>
            <person name="Wedrychowicz H."/>
        </authorList>
    </citation>
    <scope>NUCLEOTIDE SEQUENCE [LARGE SCALE GENOMIC DNA]</scope>
    <source>
        <strain evidence="1 2">DSM 21758</strain>
    </source>
</reference>
<evidence type="ECO:0000313" key="1">
    <source>
        <dbReference type="EMBL" id="SHJ59888.1"/>
    </source>
</evidence>
<gene>
    <name evidence="1" type="ORF">SAMN02745163_02233</name>
</gene>
<protein>
    <submittedName>
        <fullName evidence="1">Uncharacterized protein</fullName>
    </submittedName>
</protein>